<evidence type="ECO:0000259" key="4">
    <source>
        <dbReference type="Pfam" id="PF01420"/>
    </source>
</evidence>
<reference evidence="5 6" key="1">
    <citation type="submission" date="2014-08" db="EMBL/GenBank/DDBJ databases">
        <title>Clostridium innocuum, an unnegligible vancomycin-resistant pathogen causing extra-intestinal infections.</title>
        <authorList>
            <person name="Feng Y."/>
            <person name="Chiu C.-H."/>
        </authorList>
    </citation>
    <scope>NUCLEOTIDE SEQUENCE [LARGE SCALE GENOMIC DNA]</scope>
    <source>
        <strain evidence="5 6">AN88</strain>
    </source>
</reference>
<name>A0A099I0E6_CLOIN</name>
<dbReference type="GO" id="GO:0009307">
    <property type="term" value="P:DNA restriction-modification system"/>
    <property type="evidence" value="ECO:0007669"/>
    <property type="project" value="UniProtKB-KW"/>
</dbReference>
<evidence type="ECO:0000313" key="6">
    <source>
        <dbReference type="Proteomes" id="UP000030008"/>
    </source>
</evidence>
<dbReference type="EMBL" id="JQIF01000113">
    <property type="protein sequence ID" value="KGJ51414.1"/>
    <property type="molecule type" value="Genomic_DNA"/>
</dbReference>
<dbReference type="Gene3D" id="3.90.220.20">
    <property type="entry name" value="DNA methylase specificity domains"/>
    <property type="match status" value="2"/>
</dbReference>
<proteinExistence type="inferred from homology"/>
<dbReference type="SUPFAM" id="SSF116734">
    <property type="entry name" value="DNA methylase specificity domain"/>
    <property type="match status" value="2"/>
</dbReference>
<feature type="domain" description="Type I restriction modification DNA specificity" evidence="4">
    <location>
        <begin position="155"/>
        <end position="305"/>
    </location>
</feature>
<sequence length="313" mass="35316">MKIDELFDIEYPKTLAYSWLVPDANGINFVSAQEKDNGIVGRVHEEDGIKAYPAGCITVPLKGSVLMAHLQPERCYVAHQIGVLIPKKEMTLTEKLFYVTCIRSHAYKYNYGRQADRTLGELEVPLAKDMMPELHCTPLSTRNKETSISIDTSTWKEFEVHRLFDVVYGVNLELVNCVETNKNDPEAIAFVSRTELNNGVSAFVKPVLGVAPQPAGTITVAGGGSVLATFLQTQPFYSGRDLYLLYPKDDITHEAKLFLVTVIKANKYRYNYGRQANATLPYLRLRLPTTPDGKPDWQWMENYIKSLPYGDRL</sequence>
<evidence type="ECO:0000256" key="1">
    <source>
        <dbReference type="ARBA" id="ARBA00010923"/>
    </source>
</evidence>
<comment type="similarity">
    <text evidence="1">Belongs to the type-I restriction system S methylase family.</text>
</comment>
<dbReference type="Pfam" id="PF01420">
    <property type="entry name" value="Methylase_S"/>
    <property type="match status" value="1"/>
</dbReference>
<dbReference type="RefSeq" id="WP_044907937.1">
    <property type="nucleotide sequence ID" value="NZ_JQIF01000113.1"/>
</dbReference>
<dbReference type="GO" id="GO:0003677">
    <property type="term" value="F:DNA binding"/>
    <property type="evidence" value="ECO:0007669"/>
    <property type="project" value="UniProtKB-KW"/>
</dbReference>
<gene>
    <name evidence="5" type="ORF">CIAN88_20840</name>
</gene>
<dbReference type="AlphaFoldDB" id="A0A099I0E6"/>
<dbReference type="InterPro" id="IPR000055">
    <property type="entry name" value="Restrct_endonuc_typeI_TRD"/>
</dbReference>
<keyword evidence="2" id="KW-0680">Restriction system</keyword>
<comment type="caution">
    <text evidence="5">The sequence shown here is derived from an EMBL/GenBank/DDBJ whole genome shotgun (WGS) entry which is preliminary data.</text>
</comment>
<accession>A0A099I0E6</accession>
<dbReference type="InterPro" id="IPR044946">
    <property type="entry name" value="Restrct_endonuc_typeI_TRD_sf"/>
</dbReference>
<dbReference type="Proteomes" id="UP000030008">
    <property type="component" value="Unassembled WGS sequence"/>
</dbReference>
<keyword evidence="3" id="KW-0238">DNA-binding</keyword>
<evidence type="ECO:0000256" key="2">
    <source>
        <dbReference type="ARBA" id="ARBA00022747"/>
    </source>
</evidence>
<organism evidence="5 6">
    <name type="scientific">Clostridium innocuum</name>
    <dbReference type="NCBI Taxonomy" id="1522"/>
    <lineage>
        <taxon>Bacteria</taxon>
        <taxon>Bacillati</taxon>
        <taxon>Bacillota</taxon>
        <taxon>Clostridia</taxon>
        <taxon>Eubacteriales</taxon>
        <taxon>Clostridiaceae</taxon>
        <taxon>Clostridium</taxon>
    </lineage>
</organism>
<protein>
    <recommendedName>
        <fullName evidence="4">Type I restriction modification DNA specificity domain-containing protein</fullName>
    </recommendedName>
</protein>
<evidence type="ECO:0000256" key="3">
    <source>
        <dbReference type="ARBA" id="ARBA00023125"/>
    </source>
</evidence>
<evidence type="ECO:0000313" key="5">
    <source>
        <dbReference type="EMBL" id="KGJ51414.1"/>
    </source>
</evidence>